<dbReference type="GO" id="GO:0015112">
    <property type="term" value="F:nitrate transmembrane transporter activity"/>
    <property type="evidence" value="ECO:0007669"/>
    <property type="project" value="TreeGrafter"/>
</dbReference>
<comment type="similarity">
    <text evidence="1">Belongs to the NAR2 family.</text>
</comment>
<keyword evidence="1" id="KW-0812">Transmembrane</keyword>
<protein>
    <recommendedName>
        <fullName evidence="1">High-affinity nitrate transporter</fullName>
    </recommendedName>
</protein>
<feature type="transmembrane region" description="Helical" evidence="1">
    <location>
        <begin position="168"/>
        <end position="186"/>
    </location>
</feature>
<reference evidence="2" key="1">
    <citation type="journal article" date="2013" name="J. Plant Res.">
        <title>Effect of fungi and light on seed germination of three Opuntia species from semiarid lands of central Mexico.</title>
        <authorList>
            <person name="Delgado-Sanchez P."/>
            <person name="Jimenez-Bremont J.F."/>
            <person name="Guerrero-Gonzalez Mde L."/>
            <person name="Flores J."/>
        </authorList>
    </citation>
    <scope>NUCLEOTIDE SEQUENCE</scope>
    <source>
        <tissue evidence="2">Cladode</tissue>
    </source>
</reference>
<dbReference type="GO" id="GO:0042128">
    <property type="term" value="P:nitrate assimilation"/>
    <property type="evidence" value="ECO:0007669"/>
    <property type="project" value="UniProtKB-UniRule"/>
</dbReference>
<keyword evidence="1" id="KW-1003">Cell membrane</keyword>
<dbReference type="GO" id="GO:0005886">
    <property type="term" value="C:plasma membrane"/>
    <property type="evidence" value="ECO:0007669"/>
    <property type="project" value="UniProtKB-UniRule"/>
</dbReference>
<dbReference type="PANTHER" id="PTHR34806:SF1">
    <property type="entry name" value="HIGH-AFFINITY NITRATE TRANSPORTER 3.1"/>
    <property type="match status" value="1"/>
</dbReference>
<keyword evidence="1" id="KW-0472">Membrane</keyword>
<sequence>MAIRGLILGAIVAGFVATCYGEILFSQLPNTLTVTTSPSGQVNLKAGEGELTVSWELNNTKTKIDTSNYKTVKVKLCYTKESQKDRPWRKTDDHLNKDKTCQHAITSKPFNPTNNSVTYKVERDVPTALYFVRAYVFDANANEVAYGQTTGDTISITAISGRHASLDIASAVFSAFSIISLAGFFYREKKKAKLAA</sequence>
<dbReference type="GO" id="GO:0010167">
    <property type="term" value="P:response to nitrate"/>
    <property type="evidence" value="ECO:0007669"/>
    <property type="project" value="UniProtKB-UniRule"/>
</dbReference>
<dbReference type="AlphaFoldDB" id="A0A7C9DYV7"/>
<evidence type="ECO:0000256" key="1">
    <source>
        <dbReference type="PIRNR" id="PIRNR012939"/>
    </source>
</evidence>
<reference evidence="2" key="2">
    <citation type="submission" date="2020-07" db="EMBL/GenBank/DDBJ databases">
        <authorList>
            <person name="Vera ALvarez R."/>
            <person name="Arias-Moreno D.M."/>
            <person name="Jimenez-Jacinto V."/>
            <person name="Jimenez-Bremont J.F."/>
            <person name="Swaminathan K."/>
            <person name="Moose S.P."/>
            <person name="Guerrero-Gonzalez M.L."/>
            <person name="Marino-Ramirez L."/>
            <person name="Landsman D."/>
            <person name="Rodriguez-Kessler M."/>
            <person name="Delgado-Sanchez P."/>
        </authorList>
    </citation>
    <scope>NUCLEOTIDE SEQUENCE</scope>
    <source>
        <tissue evidence="2">Cladode</tissue>
    </source>
</reference>
<dbReference type="PIRSF" id="PIRSF012939">
    <property type="entry name" value="Transpt_NO3_Nar2"/>
    <property type="match status" value="1"/>
</dbReference>
<keyword evidence="1" id="KW-0534">Nitrate assimilation</keyword>
<dbReference type="EMBL" id="GISG01175578">
    <property type="protein sequence ID" value="MBA4652726.1"/>
    <property type="molecule type" value="Transcribed_RNA"/>
</dbReference>
<proteinExistence type="inferred from homology"/>
<dbReference type="PANTHER" id="PTHR34806">
    <property type="entry name" value="HIGH-AFFINITY NITRATE TRANSPORTER 3.2"/>
    <property type="match status" value="1"/>
</dbReference>
<evidence type="ECO:0000313" key="2">
    <source>
        <dbReference type="EMBL" id="MBA4652726.1"/>
    </source>
</evidence>
<accession>A0A7C9DYV7</accession>
<keyword evidence="1" id="KW-1133">Transmembrane helix</keyword>
<dbReference type="Pfam" id="PF16974">
    <property type="entry name" value="NAR2"/>
    <property type="match status" value="1"/>
</dbReference>
<organism evidence="2">
    <name type="scientific">Opuntia streptacantha</name>
    <name type="common">Prickly pear cactus</name>
    <name type="synonym">Opuntia cardona</name>
    <dbReference type="NCBI Taxonomy" id="393608"/>
    <lineage>
        <taxon>Eukaryota</taxon>
        <taxon>Viridiplantae</taxon>
        <taxon>Streptophyta</taxon>
        <taxon>Embryophyta</taxon>
        <taxon>Tracheophyta</taxon>
        <taxon>Spermatophyta</taxon>
        <taxon>Magnoliopsida</taxon>
        <taxon>eudicotyledons</taxon>
        <taxon>Gunneridae</taxon>
        <taxon>Pentapetalae</taxon>
        <taxon>Caryophyllales</taxon>
        <taxon>Cactineae</taxon>
        <taxon>Cactaceae</taxon>
        <taxon>Opuntioideae</taxon>
        <taxon>Opuntia</taxon>
    </lineage>
</organism>
<comment type="function">
    <text evidence="1">Involved in nitrate transport.</text>
</comment>
<dbReference type="InterPro" id="IPR016605">
    <property type="entry name" value="Transptr_NO3_Nar2"/>
</dbReference>
<name>A0A7C9DYV7_OPUST</name>